<comment type="caution">
    <text evidence="3">The sequence shown here is derived from an EMBL/GenBank/DDBJ whole genome shotgun (WGS) entry which is preliminary data.</text>
</comment>
<accession>A0ABV6Z1Z4</accession>
<feature type="domain" description="Transposase IS200-like" evidence="2">
    <location>
        <begin position="87"/>
        <end position="193"/>
    </location>
</feature>
<dbReference type="InterPro" id="IPR002686">
    <property type="entry name" value="Transposase_17"/>
</dbReference>
<evidence type="ECO:0000313" key="4">
    <source>
        <dbReference type="Proteomes" id="UP001594351"/>
    </source>
</evidence>
<keyword evidence="4" id="KW-1185">Reference proteome</keyword>
<proteinExistence type="predicted"/>
<feature type="region of interest" description="Disordered" evidence="1">
    <location>
        <begin position="211"/>
        <end position="235"/>
    </location>
</feature>
<dbReference type="PANTHER" id="PTHR36966:SF1">
    <property type="entry name" value="REP-ASSOCIATED TYROSINE TRANSPOSASE"/>
    <property type="match status" value="1"/>
</dbReference>
<reference evidence="3 4" key="1">
    <citation type="submission" date="2024-09" db="EMBL/GenBank/DDBJ databases">
        <title>Laminarin stimulates single cell rates of sulfate reduction while oxygen inhibits transcriptomic activity in coastal marine sediment.</title>
        <authorList>
            <person name="Lindsay M."/>
            <person name="Orcutt B."/>
            <person name="Emerson D."/>
            <person name="Stepanauskas R."/>
            <person name="D'Angelo T."/>
        </authorList>
    </citation>
    <scope>NUCLEOTIDE SEQUENCE [LARGE SCALE GENOMIC DNA]</scope>
    <source>
        <strain evidence="3">SAG AM-311-K15</strain>
    </source>
</reference>
<dbReference type="InterPro" id="IPR052715">
    <property type="entry name" value="RAYT_transposase"/>
</dbReference>
<evidence type="ECO:0000313" key="3">
    <source>
        <dbReference type="EMBL" id="MFC1852482.1"/>
    </source>
</evidence>
<dbReference type="Pfam" id="PF01797">
    <property type="entry name" value="Y1_Tnp"/>
    <property type="match status" value="1"/>
</dbReference>
<gene>
    <name evidence="3" type="ORF">ACFL27_19975</name>
</gene>
<evidence type="ECO:0000256" key="1">
    <source>
        <dbReference type="SAM" id="MobiDB-lite"/>
    </source>
</evidence>
<dbReference type="SUPFAM" id="SSF143422">
    <property type="entry name" value="Transposase IS200-like"/>
    <property type="match status" value="1"/>
</dbReference>
<dbReference type="Proteomes" id="UP001594351">
    <property type="component" value="Unassembled WGS sequence"/>
</dbReference>
<sequence>MNNLPLNIAVPGNAGIPAGQPSHKGWYSRGYLPHLDQPGLIQTLVFRLFDAVPEHVVEQWRIELNWCEGLAAADPREVQLRNRIARYEDAGHGSCWLRRQQIADMVENTLLFFDGNRYRVLAWCIMPNHVHVLIETHEGWPLFSIAHSWKSFSATEANKILRRAGTFWFRESYDRYIRNQKHLQAAQEYIDNNPVAAGLVNAKEKWPWSSAGGKRVEEMPARMPAVPDGHQDNDD</sequence>
<name>A0ABV6Z1Z4_UNCC1</name>
<dbReference type="Gene3D" id="3.30.70.1290">
    <property type="entry name" value="Transposase IS200-like"/>
    <property type="match status" value="1"/>
</dbReference>
<dbReference type="InterPro" id="IPR036515">
    <property type="entry name" value="Transposase_17_sf"/>
</dbReference>
<dbReference type="SMART" id="SM01321">
    <property type="entry name" value="Y1_Tnp"/>
    <property type="match status" value="1"/>
</dbReference>
<organism evidence="3 4">
    <name type="scientific">candidate division CSSED10-310 bacterium</name>
    <dbReference type="NCBI Taxonomy" id="2855610"/>
    <lineage>
        <taxon>Bacteria</taxon>
        <taxon>Bacteria division CSSED10-310</taxon>
    </lineage>
</organism>
<dbReference type="PANTHER" id="PTHR36966">
    <property type="entry name" value="REP-ASSOCIATED TYROSINE TRANSPOSASE"/>
    <property type="match status" value="1"/>
</dbReference>
<dbReference type="EMBL" id="JBHPBY010000318">
    <property type="protein sequence ID" value="MFC1852482.1"/>
    <property type="molecule type" value="Genomic_DNA"/>
</dbReference>
<protein>
    <submittedName>
        <fullName evidence="3">Transposase</fullName>
    </submittedName>
</protein>
<evidence type="ECO:0000259" key="2">
    <source>
        <dbReference type="SMART" id="SM01321"/>
    </source>
</evidence>